<evidence type="ECO:0000313" key="3">
    <source>
        <dbReference type="Proteomes" id="UP001642484"/>
    </source>
</evidence>
<keyword evidence="3" id="KW-1185">Reference proteome</keyword>
<evidence type="ECO:0000256" key="1">
    <source>
        <dbReference type="SAM" id="MobiDB-lite"/>
    </source>
</evidence>
<evidence type="ECO:0000313" key="2">
    <source>
        <dbReference type="EMBL" id="CAK9082315.1"/>
    </source>
</evidence>
<protein>
    <submittedName>
        <fullName evidence="2">Uncharacterized protein</fullName>
    </submittedName>
</protein>
<comment type="caution">
    <text evidence="2">The sequence shown here is derived from an EMBL/GenBank/DDBJ whole genome shotgun (WGS) entry which is preliminary data.</text>
</comment>
<feature type="non-terminal residue" evidence="2">
    <location>
        <position position="135"/>
    </location>
</feature>
<feature type="non-terminal residue" evidence="2">
    <location>
        <position position="1"/>
    </location>
</feature>
<proteinExistence type="predicted"/>
<name>A0ABP0Q222_9DINO</name>
<sequence>AAPKPKITYQARKVPKKSAQQVRSLPKNEEEYGRVQDLRWKIMKDRSRMNMRRGVNGELMTPWRGGRVEDEEWMEGENVYEEETNRQLEEHQWAAYDNITPELENPDEQNGPDEDVECGEVGEEELQGDYWEFKD</sequence>
<organism evidence="2 3">
    <name type="scientific">Durusdinium trenchii</name>
    <dbReference type="NCBI Taxonomy" id="1381693"/>
    <lineage>
        <taxon>Eukaryota</taxon>
        <taxon>Sar</taxon>
        <taxon>Alveolata</taxon>
        <taxon>Dinophyceae</taxon>
        <taxon>Suessiales</taxon>
        <taxon>Symbiodiniaceae</taxon>
        <taxon>Durusdinium</taxon>
    </lineage>
</organism>
<accession>A0ABP0Q222</accession>
<dbReference type="Proteomes" id="UP001642484">
    <property type="component" value="Unassembled WGS sequence"/>
</dbReference>
<feature type="region of interest" description="Disordered" evidence="1">
    <location>
        <begin position="1"/>
        <end position="30"/>
    </location>
</feature>
<dbReference type="EMBL" id="CAXAMN010023918">
    <property type="protein sequence ID" value="CAK9082315.1"/>
    <property type="molecule type" value="Genomic_DNA"/>
</dbReference>
<reference evidence="2 3" key="1">
    <citation type="submission" date="2024-02" db="EMBL/GenBank/DDBJ databases">
        <authorList>
            <person name="Chen Y."/>
            <person name="Shah S."/>
            <person name="Dougan E. K."/>
            <person name="Thang M."/>
            <person name="Chan C."/>
        </authorList>
    </citation>
    <scope>NUCLEOTIDE SEQUENCE [LARGE SCALE GENOMIC DNA]</scope>
</reference>
<gene>
    <name evidence="2" type="ORF">CCMP2556_LOCUS40224</name>
</gene>